<dbReference type="Pfam" id="PF13649">
    <property type="entry name" value="Methyltransf_25"/>
    <property type="match status" value="1"/>
</dbReference>
<dbReference type="Gene3D" id="3.40.50.150">
    <property type="entry name" value="Vaccinia Virus protein VP39"/>
    <property type="match status" value="1"/>
</dbReference>
<reference evidence="5" key="1">
    <citation type="journal article" date="2011" name="ChemBioChem">
        <title>Identification of a napsamycin biosynthesis gene cluster by genome mining.</title>
        <authorList>
            <person name="Kaysser L."/>
            <person name="Tang X."/>
            <person name="Wemakor E."/>
            <person name="Sedding K."/>
            <person name="Hennig S."/>
            <person name="Siebenberg S."/>
            <person name="Gust B."/>
        </authorList>
    </citation>
    <scope>NUCLEOTIDE SEQUENCE</scope>
    <source>
        <strain evidence="5">DSM 5940</strain>
    </source>
</reference>
<dbReference type="AlphaFoldDB" id="F1CHU3"/>
<evidence type="ECO:0000256" key="2">
    <source>
        <dbReference type="ARBA" id="ARBA00022679"/>
    </source>
</evidence>
<keyword evidence="2 5" id="KW-0808">Transferase</keyword>
<proteinExistence type="predicted"/>
<evidence type="ECO:0000259" key="4">
    <source>
        <dbReference type="Pfam" id="PF13649"/>
    </source>
</evidence>
<dbReference type="GO" id="GO:0032259">
    <property type="term" value="P:methylation"/>
    <property type="evidence" value="ECO:0007669"/>
    <property type="project" value="UniProtKB-KW"/>
</dbReference>
<organism evidence="5">
    <name type="scientific">Streptomyces sp. DSM 5940</name>
    <dbReference type="NCBI Taxonomy" id="991132"/>
    <lineage>
        <taxon>Bacteria</taxon>
        <taxon>Bacillati</taxon>
        <taxon>Actinomycetota</taxon>
        <taxon>Actinomycetes</taxon>
        <taxon>Kitasatosporales</taxon>
        <taxon>Streptomycetaceae</taxon>
        <taxon>Streptomyces</taxon>
    </lineage>
</organism>
<keyword evidence="1 5" id="KW-0489">Methyltransferase</keyword>
<dbReference type="EMBL" id="HQ287563">
    <property type="protein sequence ID" value="ADY76685.1"/>
    <property type="molecule type" value="Genomic_DNA"/>
</dbReference>
<protein>
    <submittedName>
        <fullName evidence="5">Methyltransferase</fullName>
    </submittedName>
</protein>
<keyword evidence="3" id="KW-0949">S-adenosyl-L-methionine</keyword>
<dbReference type="SUPFAM" id="SSF53335">
    <property type="entry name" value="S-adenosyl-L-methionine-dependent methyltransferases"/>
    <property type="match status" value="1"/>
</dbReference>
<dbReference type="CDD" id="cd02440">
    <property type="entry name" value="AdoMet_MTases"/>
    <property type="match status" value="1"/>
</dbReference>
<dbReference type="PANTHER" id="PTHR13610">
    <property type="entry name" value="METHYLTRANSFERASE DOMAIN-CONTAINING PROTEIN"/>
    <property type="match status" value="1"/>
</dbReference>
<dbReference type="InterPro" id="IPR026170">
    <property type="entry name" value="FAM173A/B"/>
</dbReference>
<evidence type="ECO:0000256" key="3">
    <source>
        <dbReference type="ARBA" id="ARBA00022691"/>
    </source>
</evidence>
<dbReference type="PANTHER" id="PTHR13610:SF11">
    <property type="entry name" value="METHYLTRANSFERASE DOMAIN-CONTAINING PROTEIN"/>
    <property type="match status" value="1"/>
</dbReference>
<evidence type="ECO:0000256" key="1">
    <source>
        <dbReference type="ARBA" id="ARBA00022603"/>
    </source>
</evidence>
<dbReference type="InterPro" id="IPR029063">
    <property type="entry name" value="SAM-dependent_MTases_sf"/>
</dbReference>
<feature type="domain" description="Methyltransferase" evidence="4">
    <location>
        <begin position="89"/>
        <end position="156"/>
    </location>
</feature>
<dbReference type="InterPro" id="IPR041698">
    <property type="entry name" value="Methyltransf_25"/>
</dbReference>
<gene>
    <name evidence="5" type="primary">npsV</name>
</gene>
<name>F1CHU3_9ACTN</name>
<accession>F1CHU3</accession>
<sequence>MSDQDRRARLIRALEYRQIFDDRLDRIERQVPFDSVHDVDTSESVELWELPQGDQLQVGRDARYSPTPVRTVRHVLGQCDVKHEDMTFVDVGCGKGRVLLQATEFPFRRIVGVEASETLCDIARANVEKASATLEGCDRIDVVHADATRFDVPDDAGLFYFYEPFSTEVSSAVLERIEDSVRRHPRPVVLCFTGRGQPDGQAGEHDTPPVAAAAAEIRPRWKRIGTVSSPDAVFYDSLLYAYEDHGSFEAQAVPDS</sequence>
<dbReference type="GO" id="GO:0016279">
    <property type="term" value="F:protein-lysine N-methyltransferase activity"/>
    <property type="evidence" value="ECO:0007669"/>
    <property type="project" value="InterPro"/>
</dbReference>
<evidence type="ECO:0000313" key="5">
    <source>
        <dbReference type="EMBL" id="ADY76685.1"/>
    </source>
</evidence>